<dbReference type="GO" id="GO:0030659">
    <property type="term" value="C:cytoplasmic vesicle membrane"/>
    <property type="evidence" value="ECO:0007669"/>
    <property type="project" value="UniProtKB-SubCell"/>
</dbReference>
<dbReference type="GO" id="GO:1901981">
    <property type="term" value="F:phosphatidylinositol phosphate binding"/>
    <property type="evidence" value="ECO:0007669"/>
    <property type="project" value="TreeGrafter"/>
</dbReference>
<dbReference type="Gene3D" id="3.30.1520.10">
    <property type="entry name" value="Phox-like domain"/>
    <property type="match status" value="1"/>
</dbReference>
<dbReference type="SMART" id="SM00312">
    <property type="entry name" value="PX"/>
    <property type="match status" value="1"/>
</dbReference>
<evidence type="ECO:0000256" key="1">
    <source>
        <dbReference type="ARBA" id="ARBA00004180"/>
    </source>
</evidence>
<protein>
    <submittedName>
        <fullName evidence="9">SNX22_24</fullName>
    </submittedName>
</protein>
<dbReference type="PANTHER" id="PTHR15813:SF9">
    <property type="entry name" value="PX DOMAIN-CONTAINING PROTEIN"/>
    <property type="match status" value="1"/>
</dbReference>
<evidence type="ECO:0000313" key="9">
    <source>
        <dbReference type="EMBL" id="CAC5381403.1"/>
    </source>
</evidence>
<dbReference type="PANTHER" id="PTHR15813">
    <property type="entry name" value="SORTING NEXIN-22 AND 24"/>
    <property type="match status" value="1"/>
</dbReference>
<feature type="domain" description="PX" evidence="8">
    <location>
        <begin position="1"/>
        <end position="122"/>
    </location>
</feature>
<evidence type="ECO:0000256" key="4">
    <source>
        <dbReference type="ARBA" id="ARBA00022927"/>
    </source>
</evidence>
<proteinExistence type="inferred from homology"/>
<evidence type="ECO:0000256" key="6">
    <source>
        <dbReference type="ARBA" id="ARBA00023136"/>
    </source>
</evidence>
<keyword evidence="10" id="KW-1185">Reference proteome</keyword>
<keyword evidence="4" id="KW-0653">Protein transport</keyword>
<dbReference type="InterPro" id="IPR036871">
    <property type="entry name" value="PX_dom_sf"/>
</dbReference>
<evidence type="ECO:0000256" key="2">
    <source>
        <dbReference type="ARBA" id="ARBA00010883"/>
    </source>
</evidence>
<dbReference type="InterPro" id="IPR001683">
    <property type="entry name" value="PX_dom"/>
</dbReference>
<organism evidence="9 10">
    <name type="scientific">Mytilus coruscus</name>
    <name type="common">Sea mussel</name>
    <dbReference type="NCBI Taxonomy" id="42192"/>
    <lineage>
        <taxon>Eukaryota</taxon>
        <taxon>Metazoa</taxon>
        <taxon>Spiralia</taxon>
        <taxon>Lophotrochozoa</taxon>
        <taxon>Mollusca</taxon>
        <taxon>Bivalvia</taxon>
        <taxon>Autobranchia</taxon>
        <taxon>Pteriomorphia</taxon>
        <taxon>Mytilida</taxon>
        <taxon>Mytiloidea</taxon>
        <taxon>Mytilidae</taxon>
        <taxon>Mytilinae</taxon>
        <taxon>Mytilus</taxon>
    </lineage>
</organism>
<dbReference type="OrthoDB" id="93876at2759"/>
<evidence type="ECO:0000256" key="7">
    <source>
        <dbReference type="ARBA" id="ARBA00023329"/>
    </source>
</evidence>
<dbReference type="Pfam" id="PF00787">
    <property type="entry name" value="PX"/>
    <property type="match status" value="1"/>
</dbReference>
<evidence type="ECO:0000259" key="8">
    <source>
        <dbReference type="PROSITE" id="PS50195"/>
    </source>
</evidence>
<comment type="subcellular location">
    <subcellularLocation>
        <location evidence="1">Cytoplasmic vesicle membrane</location>
        <topology evidence="1">Peripheral membrane protein</topology>
        <orientation evidence="1">Cytoplasmic side</orientation>
    </subcellularLocation>
</comment>
<evidence type="ECO:0000256" key="5">
    <source>
        <dbReference type="ARBA" id="ARBA00023121"/>
    </source>
</evidence>
<dbReference type="Proteomes" id="UP000507470">
    <property type="component" value="Unassembled WGS sequence"/>
</dbReference>
<accession>A0A6J8BCV1</accession>
<keyword evidence="5" id="KW-0446">Lipid-binding</keyword>
<keyword evidence="6" id="KW-0472">Membrane</keyword>
<dbReference type="PROSITE" id="PS50195">
    <property type="entry name" value="PX"/>
    <property type="match status" value="1"/>
</dbReference>
<dbReference type="GO" id="GO:0015031">
    <property type="term" value="P:protein transport"/>
    <property type="evidence" value="ECO:0007669"/>
    <property type="project" value="UniProtKB-KW"/>
</dbReference>
<dbReference type="SUPFAM" id="SSF64268">
    <property type="entry name" value="PX domain"/>
    <property type="match status" value="1"/>
</dbReference>
<evidence type="ECO:0000256" key="3">
    <source>
        <dbReference type="ARBA" id="ARBA00022448"/>
    </source>
</evidence>
<comment type="similarity">
    <text evidence="2">Belongs to the sorting nexin family.</text>
</comment>
<gene>
    <name evidence="9" type="ORF">MCOR_17277</name>
</gene>
<sequence length="169" mass="19228">MIRVAIPTHKKVEDGQNTYTVFCLEVLDCSSGKMTHIEKRYSEFEAVHKQVKKIAGMRIPEFPPKKVMKWNSKVLEQRRLGLQTYVQGVLQGDRLSKSMLNFLEISLPDCQSEESFEQSNDSIPSHHPLLSFTADAFLQESNRSSLPDIIVQGVHMGLYAANRDDYLLG</sequence>
<keyword evidence="7" id="KW-0968">Cytoplasmic vesicle</keyword>
<keyword evidence="3" id="KW-0813">Transport</keyword>
<dbReference type="InterPro" id="IPR052467">
    <property type="entry name" value="Sorting_nexin_PX-domain"/>
</dbReference>
<reference evidence="9 10" key="1">
    <citation type="submission" date="2020-06" db="EMBL/GenBank/DDBJ databases">
        <authorList>
            <person name="Li R."/>
            <person name="Bekaert M."/>
        </authorList>
    </citation>
    <scope>NUCLEOTIDE SEQUENCE [LARGE SCALE GENOMIC DNA]</scope>
    <source>
        <strain evidence="10">wild</strain>
    </source>
</reference>
<name>A0A6J8BCV1_MYTCO</name>
<evidence type="ECO:0000313" key="10">
    <source>
        <dbReference type="Proteomes" id="UP000507470"/>
    </source>
</evidence>
<dbReference type="EMBL" id="CACVKT020003055">
    <property type="protein sequence ID" value="CAC5381403.1"/>
    <property type="molecule type" value="Genomic_DNA"/>
</dbReference>
<dbReference type="AlphaFoldDB" id="A0A6J8BCV1"/>